<dbReference type="AlphaFoldDB" id="A0A4R4VUX8"/>
<dbReference type="Gene3D" id="1.10.30.50">
    <property type="match status" value="1"/>
</dbReference>
<keyword evidence="3" id="KW-1185">Reference proteome</keyword>
<feature type="domain" description="HNH nuclease" evidence="1">
    <location>
        <begin position="225"/>
        <end position="283"/>
    </location>
</feature>
<dbReference type="PANTHER" id="PTHR33877:SF2">
    <property type="entry name" value="OS07G0170200 PROTEIN"/>
    <property type="match status" value="1"/>
</dbReference>
<keyword evidence="2" id="KW-0378">Hydrolase</keyword>
<dbReference type="CDD" id="cd00085">
    <property type="entry name" value="HNHc"/>
    <property type="match status" value="1"/>
</dbReference>
<name>A0A4R4VUX8_9ACTN</name>
<sequence length="302" mass="35214">MADRSADRDWIEHKYVRTYRIAQKLTRFAADPYTTINEWEDLLGDQSYLSFVRPWQKESLLHAFAKRFAHDLFYDDTSGPYISREEFVDESMSRTVRKRYLPVDLAMGVYDIPWEPFEVPPPDGEMVRDPVMHNVSRWQESNKVADACFDYFGWLSITEAYEKLLGRIAEEVFHIAFQNRMLLARLNLFVANLIASVEVDSIEDPATARYFARDGRLRRVRIPKWVKRAVFFREHGKCAICGKDLSGLLDALPQEQFDHVVPLADGGLNDVTNIQLLCQKCNNAKSDKEVIASERYRRWFSV</sequence>
<evidence type="ECO:0000313" key="2">
    <source>
        <dbReference type="EMBL" id="TDD07133.1"/>
    </source>
</evidence>
<accession>A0A4R4VUX8</accession>
<dbReference type="InterPro" id="IPR003615">
    <property type="entry name" value="HNH_nuc"/>
</dbReference>
<keyword evidence="2" id="KW-0255">Endonuclease</keyword>
<evidence type="ECO:0000259" key="1">
    <source>
        <dbReference type="SMART" id="SM00507"/>
    </source>
</evidence>
<dbReference type="EMBL" id="SMKO01000028">
    <property type="protein sequence ID" value="TDD07133.1"/>
    <property type="molecule type" value="Genomic_DNA"/>
</dbReference>
<protein>
    <submittedName>
        <fullName evidence="2">HNH endonuclease</fullName>
    </submittedName>
</protein>
<dbReference type="SMART" id="SM00507">
    <property type="entry name" value="HNHc"/>
    <property type="match status" value="1"/>
</dbReference>
<comment type="caution">
    <text evidence="2">The sequence shown here is derived from an EMBL/GenBank/DDBJ whole genome shotgun (WGS) entry which is preliminary data.</text>
</comment>
<dbReference type="InterPro" id="IPR052892">
    <property type="entry name" value="NA-targeting_endonuclease"/>
</dbReference>
<dbReference type="GO" id="GO:0008270">
    <property type="term" value="F:zinc ion binding"/>
    <property type="evidence" value="ECO:0007669"/>
    <property type="project" value="InterPro"/>
</dbReference>
<proteinExistence type="predicted"/>
<dbReference type="Pfam" id="PF01844">
    <property type="entry name" value="HNH"/>
    <property type="match status" value="1"/>
</dbReference>
<organism evidence="2 3">
    <name type="scientific">Nonomuraea deserti</name>
    <dbReference type="NCBI Taxonomy" id="1848322"/>
    <lineage>
        <taxon>Bacteria</taxon>
        <taxon>Bacillati</taxon>
        <taxon>Actinomycetota</taxon>
        <taxon>Actinomycetes</taxon>
        <taxon>Streptosporangiales</taxon>
        <taxon>Streptosporangiaceae</taxon>
        <taxon>Nonomuraea</taxon>
    </lineage>
</organism>
<dbReference type="GO" id="GO:0004519">
    <property type="term" value="F:endonuclease activity"/>
    <property type="evidence" value="ECO:0007669"/>
    <property type="project" value="UniProtKB-KW"/>
</dbReference>
<dbReference type="RefSeq" id="WP_132595556.1">
    <property type="nucleotide sequence ID" value="NZ_SMKO01000028.1"/>
</dbReference>
<evidence type="ECO:0000313" key="3">
    <source>
        <dbReference type="Proteomes" id="UP000295258"/>
    </source>
</evidence>
<dbReference type="InterPro" id="IPR002711">
    <property type="entry name" value="HNH"/>
</dbReference>
<keyword evidence="2" id="KW-0540">Nuclease</keyword>
<dbReference type="PANTHER" id="PTHR33877">
    <property type="entry name" value="SLL1193 PROTEIN"/>
    <property type="match status" value="1"/>
</dbReference>
<reference evidence="2 3" key="1">
    <citation type="submission" date="2019-03" db="EMBL/GenBank/DDBJ databases">
        <title>Draft genome sequences of novel Actinobacteria.</title>
        <authorList>
            <person name="Sahin N."/>
            <person name="Ay H."/>
            <person name="Saygin H."/>
        </authorList>
    </citation>
    <scope>NUCLEOTIDE SEQUENCE [LARGE SCALE GENOMIC DNA]</scope>
    <source>
        <strain evidence="2 3">KC310</strain>
    </source>
</reference>
<gene>
    <name evidence="2" type="ORF">E1292_13910</name>
</gene>
<dbReference type="Proteomes" id="UP000295258">
    <property type="component" value="Unassembled WGS sequence"/>
</dbReference>
<dbReference type="GO" id="GO:0003676">
    <property type="term" value="F:nucleic acid binding"/>
    <property type="evidence" value="ECO:0007669"/>
    <property type="project" value="InterPro"/>
</dbReference>